<organism evidence="2">
    <name type="scientific">Leptocylindrus danicus</name>
    <dbReference type="NCBI Taxonomy" id="163516"/>
    <lineage>
        <taxon>Eukaryota</taxon>
        <taxon>Sar</taxon>
        <taxon>Stramenopiles</taxon>
        <taxon>Ochrophyta</taxon>
        <taxon>Bacillariophyta</taxon>
        <taxon>Coscinodiscophyceae</taxon>
        <taxon>Chaetocerotophycidae</taxon>
        <taxon>Leptocylindrales</taxon>
        <taxon>Leptocylindraceae</taxon>
        <taxon>Leptocylindrus</taxon>
    </lineage>
</organism>
<dbReference type="PANTHER" id="PTHR13271:SF121">
    <property type="entry name" value="SET DOMAIN-CONTAINING PROTEIN"/>
    <property type="match status" value="1"/>
</dbReference>
<evidence type="ECO:0008006" key="3">
    <source>
        <dbReference type="Google" id="ProtNLM"/>
    </source>
</evidence>
<proteinExistence type="predicted"/>
<keyword evidence="1" id="KW-1133">Transmembrane helix</keyword>
<dbReference type="SUPFAM" id="SSF82199">
    <property type="entry name" value="SET domain"/>
    <property type="match status" value="2"/>
</dbReference>
<evidence type="ECO:0000256" key="1">
    <source>
        <dbReference type="SAM" id="Phobius"/>
    </source>
</evidence>
<dbReference type="AlphaFoldDB" id="A0A7S2L968"/>
<protein>
    <recommendedName>
        <fullName evidence="3">SET domain-containing protein</fullName>
    </recommendedName>
</protein>
<dbReference type="Gene3D" id="3.90.1410.10">
    <property type="entry name" value="set domain protein methyltransferase, domain 1"/>
    <property type="match status" value="2"/>
</dbReference>
<evidence type="ECO:0000313" key="2">
    <source>
        <dbReference type="EMBL" id="CAD9598550.1"/>
    </source>
</evidence>
<gene>
    <name evidence="2" type="ORF">LDAN0321_LOCUS15868</name>
</gene>
<sequence length="951" mass="108758">MKIRQRNFKRRQNNDEKLNDFLDKVIQSKSKNPPQIFRRWSWSKTLVGMLQKQILFLAFFALFHFSYCQEYIQVGQRNIDNDVTCSVWNSKAADRRKQQGPPVALTENEKIENFLCWFRAKGGWISPNVTIKSYPEYGGYGLYAKDDIAYYDNMYQIPADIILSVESIREGYSTFNAGISERLEKVQSHGGDDAVIALQLMVECALGAESDIQPYLDIMPDGVPRLDTFSDSDLAMLQDPSLASLSHSARQRMQRTWTDNDLEGLLFTMLLRSNLPQSFQPNPSCLSYESFHKFNSVVGSRAMVLNGKKYLTPLPDMANYAPRYDGRKFGEQSFSFNLYHQRNSRGDIHVMADRMTLKGEQVFEDYGDVDNTLYLEAFGFIPHENPFNCAVLNTEMAYSDKTMYLLRRLQLIQKSEDGGLSFPEPCVLRDGTLAHSSFRPFFSVIGLSDDEAMQQTCNSAIESGDDEFIISSCFRYDGHQERELAAISELAKFTLAGKATSLDEDFKLFSAQDNDSIGSYQSQTALRFRVNEKIILDRLAQDDFAVTEIASDVHKVDSTTCASDTSSNSLHESVNEFNLFANSLGFPVHHMEARIIGNGLRVGAVATKDLNIGEIYHSVPNESVICSNTIMSNIQNDELKMFLQSVLSSGDEFHVLLLYILYERFLMKEKSNWWPYLQILPEIREFQSNSPLWFDEDRLDLLAGSDARNEIVNYQRHVSRKFSQMIQSNEVLRVFGAVFTKDNYYWAHSIIDSRAIWWDNTRHLVPLLDLVNCSKEPTIIHRTDVGSDGKSAETRATLTYKKGDQIYENYGQPNYIYFMYHGFILDQNPHDCVLFSNLRINQDDETAKDMDQTHQRLSAAGFRSYNPSFCIRDSDESLGSMAQFLRIKHGRPDEENTSDLIAQTLADRLSRIHAVGRTKQPDVNLQYAEECMLQMVNAEQSIILSILNQLQ</sequence>
<dbReference type="InterPro" id="IPR046341">
    <property type="entry name" value="SET_dom_sf"/>
</dbReference>
<keyword evidence="1" id="KW-0472">Membrane</keyword>
<dbReference type="GO" id="GO:0016279">
    <property type="term" value="F:protein-lysine N-methyltransferase activity"/>
    <property type="evidence" value="ECO:0007669"/>
    <property type="project" value="TreeGrafter"/>
</dbReference>
<name>A0A7S2L968_9STRA</name>
<dbReference type="EMBL" id="HBGY01025721">
    <property type="protein sequence ID" value="CAD9598550.1"/>
    <property type="molecule type" value="Transcribed_RNA"/>
</dbReference>
<dbReference type="CDD" id="cd10527">
    <property type="entry name" value="SET_LSMT"/>
    <property type="match status" value="2"/>
</dbReference>
<reference evidence="2" key="1">
    <citation type="submission" date="2021-01" db="EMBL/GenBank/DDBJ databases">
        <authorList>
            <person name="Corre E."/>
            <person name="Pelletier E."/>
            <person name="Niang G."/>
            <person name="Scheremetjew M."/>
            <person name="Finn R."/>
            <person name="Kale V."/>
            <person name="Holt S."/>
            <person name="Cochrane G."/>
            <person name="Meng A."/>
            <person name="Brown T."/>
            <person name="Cohen L."/>
        </authorList>
    </citation>
    <scope>NUCLEOTIDE SEQUENCE</scope>
    <source>
        <strain evidence="2">B650</strain>
    </source>
</reference>
<keyword evidence="1" id="KW-0812">Transmembrane</keyword>
<dbReference type="PANTHER" id="PTHR13271">
    <property type="entry name" value="UNCHARACTERIZED PUTATIVE METHYLTRANSFERASE"/>
    <property type="match status" value="1"/>
</dbReference>
<accession>A0A7S2L968</accession>
<feature type="transmembrane region" description="Helical" evidence="1">
    <location>
        <begin position="46"/>
        <end position="67"/>
    </location>
</feature>
<dbReference type="InterPro" id="IPR050600">
    <property type="entry name" value="SETD3_SETD6_MTase"/>
</dbReference>